<proteinExistence type="predicted"/>
<gene>
    <name evidence="3" type="ORF">KHLLAP_LOCUS12695</name>
</gene>
<dbReference type="Proteomes" id="UP001295740">
    <property type="component" value="Unassembled WGS sequence"/>
</dbReference>
<evidence type="ECO:0000256" key="2">
    <source>
        <dbReference type="SAM" id="MobiDB-lite"/>
    </source>
</evidence>
<name>A0AAI8YM15_9PEZI</name>
<feature type="compositionally biased region" description="Basic residues" evidence="2">
    <location>
        <begin position="737"/>
        <end position="761"/>
    </location>
</feature>
<sequence>MPPHSQSDTESVTTVISPSSRRYDEILDEITHKYATQGTETELISLPLDDALFILDAGRWEPDTLLHFQEYLQLRVRYPAKFYGKDVAWAEDIILAADVMSNCDYLRTNPNKTVPLLLHVYAIARCGRAVAERIDLDKFVHHHVALRDPAGDYDATDAIFDECDDPSEYSDRYASDHVSEERGSVFGGDWQRQQEAYQKELDIALKHVVTARAAMLEYVEYAKYPECKGYTADDNVYTERKASDYWVDYGLCCRKVKLLQERLDRFHCEYIMYRKDGGKPQSLAPPPDDRDTDDEAETEYQKLGRALASRRFISDSFSESTIGGKRQTTGTERESFDDWRSRRYAEGPASTMSVGTSESETIAEETEEDANMEIDSDDGKDPRGPETKSPPARTREELLKKTLLRYNVWVVVNWPRGILYDDKSSYEAFLQEFKDVKAEPAQIEQDQTSGKSAKEPPYKASGPIVPAGDDLPSHAAVLVTSLQNYITELQYCAKRLEEDRETVRSRNGGKPDTAPITRSVIFLHRTKFRLNRLQANLDLYQKELDEQLRMLRPVPCAATIAPTVVAEMAAIDENRKRQRWPQDSDDLCLQTVGKPINIARPKPLGLSGSSKPMKLLQEGGNSNNKSMTTMIISGESKTVAQLFDAANDIATYEDAAATLSQRLGAYATWMREEAGASERNWVVVFEVRKQALEWWRSAVRKLEALGAAGNDDAAGAAGSRSKCKAADDGKSSASTSKSHRCRSKSKARSKTRSKSKGRKRSLQSESDDSSQAAGGKKRKTDRRRGRAEGAEGSSAAFPGGFGVMTVDDDKLYYRV</sequence>
<feature type="region of interest" description="Disordered" evidence="2">
    <location>
        <begin position="710"/>
        <end position="807"/>
    </location>
</feature>
<accession>A0AAI8YM15</accession>
<comment type="caution">
    <text evidence="3">The sequence shown here is derived from an EMBL/GenBank/DDBJ whole genome shotgun (WGS) entry which is preliminary data.</text>
</comment>
<protein>
    <submittedName>
        <fullName evidence="3">Uu.00g052420.m01.CDS01</fullName>
    </submittedName>
</protein>
<organism evidence="3 4">
    <name type="scientific">Anthostomella pinea</name>
    <dbReference type="NCBI Taxonomy" id="933095"/>
    <lineage>
        <taxon>Eukaryota</taxon>
        <taxon>Fungi</taxon>
        <taxon>Dikarya</taxon>
        <taxon>Ascomycota</taxon>
        <taxon>Pezizomycotina</taxon>
        <taxon>Sordariomycetes</taxon>
        <taxon>Xylariomycetidae</taxon>
        <taxon>Xylariales</taxon>
        <taxon>Xylariaceae</taxon>
        <taxon>Anthostomella</taxon>
    </lineage>
</organism>
<keyword evidence="4" id="KW-1185">Reference proteome</keyword>
<feature type="coiled-coil region" evidence="1">
    <location>
        <begin position="523"/>
        <end position="550"/>
    </location>
</feature>
<feature type="compositionally biased region" description="Polar residues" evidence="2">
    <location>
        <begin position="319"/>
        <end position="330"/>
    </location>
</feature>
<feature type="region of interest" description="Disordered" evidence="2">
    <location>
        <begin position="277"/>
        <end position="298"/>
    </location>
</feature>
<feature type="region of interest" description="Disordered" evidence="2">
    <location>
        <begin position="319"/>
        <end position="395"/>
    </location>
</feature>
<evidence type="ECO:0000256" key="1">
    <source>
        <dbReference type="SAM" id="Coils"/>
    </source>
</evidence>
<dbReference type="EMBL" id="CAUWAG010000019">
    <property type="protein sequence ID" value="CAJ2512227.1"/>
    <property type="molecule type" value="Genomic_DNA"/>
</dbReference>
<feature type="compositionally biased region" description="Basic and acidic residues" evidence="2">
    <location>
        <begin position="331"/>
        <end position="345"/>
    </location>
</feature>
<evidence type="ECO:0000313" key="3">
    <source>
        <dbReference type="EMBL" id="CAJ2512227.1"/>
    </source>
</evidence>
<feature type="compositionally biased region" description="Basic and acidic residues" evidence="2">
    <location>
        <begin position="377"/>
        <end position="386"/>
    </location>
</feature>
<dbReference type="AlphaFoldDB" id="A0AAI8YM15"/>
<evidence type="ECO:0000313" key="4">
    <source>
        <dbReference type="Proteomes" id="UP001295740"/>
    </source>
</evidence>
<reference evidence="3" key="1">
    <citation type="submission" date="2023-10" db="EMBL/GenBank/DDBJ databases">
        <authorList>
            <person name="Hackl T."/>
        </authorList>
    </citation>
    <scope>NUCLEOTIDE SEQUENCE</scope>
</reference>
<keyword evidence="1" id="KW-0175">Coiled coil</keyword>
<feature type="compositionally biased region" description="Basic residues" evidence="2">
    <location>
        <begin position="775"/>
        <end position="785"/>
    </location>
</feature>
<feature type="compositionally biased region" description="Acidic residues" evidence="2">
    <location>
        <begin position="361"/>
        <end position="376"/>
    </location>
</feature>